<gene>
    <name evidence="6" type="ORF">CTOB1V02_LOCUS10604</name>
</gene>
<dbReference type="PROSITE" id="PS50057">
    <property type="entry name" value="FERM_3"/>
    <property type="match status" value="1"/>
</dbReference>
<evidence type="ECO:0000256" key="3">
    <source>
        <dbReference type="ARBA" id="ARBA00022490"/>
    </source>
</evidence>
<dbReference type="InterPro" id="IPR019748">
    <property type="entry name" value="FERM_central"/>
</dbReference>
<dbReference type="InterPro" id="IPR029071">
    <property type="entry name" value="Ubiquitin-like_domsf"/>
</dbReference>
<sequence>DGQTKTLLADSATTARELCNELADKIALRDQFGFSLYIALFDKVSSLGSGSDHVMDAISQCEQYANEQGPAAKQKTRCPREERPLASVLPEGDFLSMARPFAGRHRYQPHLLTGRPRVNFGEYRCDKEEDLAMLTAQQYFIEFGTDMNVERLRKLLANYIPDYCLINGEDNLQRWEQLVLNAYKKLMKQLTDNRTPWVEERGWELIWLACGLFACSQQLLKELTIFLRTRRHPIALDSLQRLQKTLRNGQRKYPPHQVEVEAIQHKTTQIFHKVYFPDDTDEAFEVDSSTRAKDFCNSIANRLNLKYSKGFSLFVKFLQEEHINDCFWYARARGNILVEWGAIVPPTTSRSKSELWSVMETKPRILLLETLVDDILKPLK</sequence>
<proteinExistence type="inferred from homology"/>
<evidence type="ECO:0000256" key="2">
    <source>
        <dbReference type="ARBA" id="ARBA00008314"/>
    </source>
</evidence>
<dbReference type="InterPro" id="IPR000299">
    <property type="entry name" value="FERM_domain"/>
</dbReference>
<feature type="non-terminal residue" evidence="6">
    <location>
        <position position="1"/>
    </location>
</feature>
<dbReference type="Gene3D" id="1.20.80.10">
    <property type="match status" value="1"/>
</dbReference>
<organism evidence="6">
    <name type="scientific">Cyprideis torosa</name>
    <dbReference type="NCBI Taxonomy" id="163714"/>
    <lineage>
        <taxon>Eukaryota</taxon>
        <taxon>Metazoa</taxon>
        <taxon>Ecdysozoa</taxon>
        <taxon>Arthropoda</taxon>
        <taxon>Crustacea</taxon>
        <taxon>Oligostraca</taxon>
        <taxon>Ostracoda</taxon>
        <taxon>Podocopa</taxon>
        <taxon>Podocopida</taxon>
        <taxon>Cytherocopina</taxon>
        <taxon>Cytheroidea</taxon>
        <taxon>Cytherideidae</taxon>
        <taxon>Cyprideis</taxon>
    </lineage>
</organism>
<dbReference type="SMART" id="SM00139">
    <property type="entry name" value="MyTH4"/>
    <property type="match status" value="1"/>
</dbReference>
<dbReference type="PANTHER" id="PTHR22692">
    <property type="entry name" value="MYOSIN VII, XV"/>
    <property type="match status" value="1"/>
</dbReference>
<dbReference type="PANTHER" id="PTHR22692:SF33">
    <property type="entry name" value="MYOSIN"/>
    <property type="match status" value="1"/>
</dbReference>
<dbReference type="GO" id="GO:0007165">
    <property type="term" value="P:signal transduction"/>
    <property type="evidence" value="ECO:0007669"/>
    <property type="project" value="InterPro"/>
</dbReference>
<comment type="similarity">
    <text evidence="2">Belongs to the TRAFAC class myosin-kinesin ATPase superfamily. Myosin family.</text>
</comment>
<dbReference type="AlphaFoldDB" id="A0A7R8ZSH9"/>
<accession>A0A7R8ZSH9</accession>
<keyword evidence="4" id="KW-0677">Repeat</keyword>
<dbReference type="OrthoDB" id="6108017at2759"/>
<dbReference type="InterPro" id="IPR051567">
    <property type="entry name" value="Unconventional_Myosin_ATPase"/>
</dbReference>
<dbReference type="EMBL" id="OB665127">
    <property type="protein sequence ID" value="CAD7232777.1"/>
    <property type="molecule type" value="Genomic_DNA"/>
</dbReference>
<dbReference type="SUPFAM" id="SSF47031">
    <property type="entry name" value="Second domain of FERM"/>
    <property type="match status" value="1"/>
</dbReference>
<dbReference type="GO" id="GO:0005737">
    <property type="term" value="C:cytoplasm"/>
    <property type="evidence" value="ECO:0007669"/>
    <property type="project" value="UniProtKB-SubCell"/>
</dbReference>
<dbReference type="Gene3D" id="3.10.20.90">
    <property type="entry name" value="Phosphatidylinositol 3-kinase Catalytic Subunit, Chain A, domain 1"/>
    <property type="match status" value="2"/>
</dbReference>
<dbReference type="PROSITE" id="PS50200">
    <property type="entry name" value="RA"/>
    <property type="match status" value="1"/>
</dbReference>
<dbReference type="InterPro" id="IPR035963">
    <property type="entry name" value="FERM_2"/>
</dbReference>
<evidence type="ECO:0000256" key="5">
    <source>
        <dbReference type="ARBA" id="ARBA00023203"/>
    </source>
</evidence>
<dbReference type="CDD" id="cd17092">
    <property type="entry name" value="FERM1_F1_Myosin-VII"/>
    <property type="match status" value="1"/>
</dbReference>
<evidence type="ECO:0000256" key="4">
    <source>
        <dbReference type="ARBA" id="ARBA00022737"/>
    </source>
</evidence>
<dbReference type="InterPro" id="IPR000857">
    <property type="entry name" value="MyTH4_dom"/>
</dbReference>
<keyword evidence="3" id="KW-0963">Cytoplasm</keyword>
<reference evidence="6" key="1">
    <citation type="submission" date="2020-11" db="EMBL/GenBank/DDBJ databases">
        <authorList>
            <person name="Tran Van P."/>
        </authorList>
    </citation>
    <scope>NUCLEOTIDE SEQUENCE</scope>
</reference>
<dbReference type="InterPro" id="IPR014352">
    <property type="entry name" value="FERM/acyl-CoA-bd_prot_sf"/>
</dbReference>
<keyword evidence="5" id="KW-0009">Actin-binding</keyword>
<dbReference type="CDD" id="cd14473">
    <property type="entry name" value="FERM_B-lobe"/>
    <property type="match status" value="1"/>
</dbReference>
<dbReference type="SUPFAM" id="SSF54236">
    <property type="entry name" value="Ubiquitin-like"/>
    <property type="match status" value="2"/>
</dbReference>
<comment type="subcellular location">
    <subcellularLocation>
        <location evidence="1">Cytoplasm</location>
    </subcellularLocation>
</comment>
<name>A0A7R8ZSH9_9CRUS</name>
<evidence type="ECO:0000313" key="6">
    <source>
        <dbReference type="EMBL" id="CAD7232777.1"/>
    </source>
</evidence>
<protein>
    <submittedName>
        <fullName evidence="6">Uncharacterized protein</fullName>
    </submittedName>
</protein>
<dbReference type="Pfam" id="PF00784">
    <property type="entry name" value="MyTH4"/>
    <property type="match status" value="1"/>
</dbReference>
<dbReference type="GO" id="GO:0003779">
    <property type="term" value="F:actin binding"/>
    <property type="evidence" value="ECO:0007669"/>
    <property type="project" value="UniProtKB-KW"/>
</dbReference>
<dbReference type="PROSITE" id="PS51016">
    <property type="entry name" value="MYTH4"/>
    <property type="match status" value="1"/>
</dbReference>
<dbReference type="InterPro" id="IPR000159">
    <property type="entry name" value="RA_dom"/>
</dbReference>
<evidence type="ECO:0000256" key="1">
    <source>
        <dbReference type="ARBA" id="ARBA00004496"/>
    </source>
</evidence>
<dbReference type="GO" id="GO:0005856">
    <property type="term" value="C:cytoskeleton"/>
    <property type="evidence" value="ECO:0007669"/>
    <property type="project" value="InterPro"/>
</dbReference>
<dbReference type="Pfam" id="PF21989">
    <property type="entry name" value="RA_2"/>
    <property type="match status" value="2"/>
</dbReference>